<dbReference type="GO" id="GO:0008270">
    <property type="term" value="F:zinc ion binding"/>
    <property type="evidence" value="ECO:0007669"/>
    <property type="project" value="UniProtKB-KW"/>
</dbReference>
<keyword evidence="8" id="KW-0539">Nucleus</keyword>
<dbReference type="SMART" id="SM00401">
    <property type="entry name" value="ZnF_GATA"/>
    <property type="match status" value="1"/>
</dbReference>
<comment type="caution">
    <text evidence="13">The sequence shown here is derived from an EMBL/GenBank/DDBJ whole genome shotgun (WGS) entry which is preliminary data.</text>
</comment>
<keyword evidence="14" id="KW-1185">Reference proteome</keyword>
<dbReference type="PANTHER" id="PTHR47255">
    <property type="entry name" value="GATA TRANSCRIPTION FACTOR 22-RELATED"/>
    <property type="match status" value="1"/>
</dbReference>
<comment type="similarity">
    <text evidence="9">Belongs to the type IV zinc-finger family. Class B subfamily.</text>
</comment>
<evidence type="ECO:0000256" key="7">
    <source>
        <dbReference type="ARBA" id="ARBA00023163"/>
    </source>
</evidence>
<dbReference type="Proteomes" id="UP000886885">
    <property type="component" value="Chromosome 6D"/>
</dbReference>
<sequence length="322" mass="35536">MTPAYLNPASSSFPFVDLREEQNLQLFLSPHQAATSLSGPTNFFNTSAHDHQREAKPGESRQHDNQEARTTSFNCIMISNFSCFCPAVDMYNISHGGSSSSFQPEVNDHHNNCNFHNLSSSKMEDGAEESGESSVKWMPSKMRLMQKMTSSNCSETDHKPMKFMLKFHNQQYQNNEINSSSNSNIRVCSDCNTTSTPLWRSGPRGPKSLCNACGIRQRKARRAMAAAAAAAANGTVIAIEASSSTRSTKVNNKVKKSRTSHVSQNKKLSKPPESSLQSQKKLCFKNLALSLSKNPALQQVLPHDVEEAAILLMELSCGFIHS</sequence>
<evidence type="ECO:0000256" key="3">
    <source>
        <dbReference type="ARBA" id="ARBA00022771"/>
    </source>
</evidence>
<evidence type="ECO:0000256" key="10">
    <source>
        <dbReference type="PROSITE-ProRule" id="PRU00094"/>
    </source>
</evidence>
<evidence type="ECO:0000256" key="9">
    <source>
        <dbReference type="ARBA" id="ARBA00024019"/>
    </source>
</evidence>
<dbReference type="AlphaFoldDB" id="A0A8X7ZMH0"/>
<accession>A0A8X7ZMH0</accession>
<evidence type="ECO:0000256" key="5">
    <source>
        <dbReference type="ARBA" id="ARBA00023015"/>
    </source>
</evidence>
<keyword evidence="7" id="KW-0804">Transcription</keyword>
<evidence type="ECO:0000313" key="14">
    <source>
        <dbReference type="Proteomes" id="UP000886885"/>
    </source>
</evidence>
<dbReference type="GO" id="GO:0005634">
    <property type="term" value="C:nucleus"/>
    <property type="evidence" value="ECO:0007669"/>
    <property type="project" value="UniProtKB-SubCell"/>
</dbReference>
<gene>
    <name evidence="13" type="ORF">POTOM_026217</name>
</gene>
<evidence type="ECO:0000256" key="4">
    <source>
        <dbReference type="ARBA" id="ARBA00022833"/>
    </source>
</evidence>
<organism evidence="13 14">
    <name type="scientific">Populus tomentosa</name>
    <name type="common">Chinese white poplar</name>
    <dbReference type="NCBI Taxonomy" id="118781"/>
    <lineage>
        <taxon>Eukaryota</taxon>
        <taxon>Viridiplantae</taxon>
        <taxon>Streptophyta</taxon>
        <taxon>Embryophyta</taxon>
        <taxon>Tracheophyta</taxon>
        <taxon>Spermatophyta</taxon>
        <taxon>Magnoliopsida</taxon>
        <taxon>eudicotyledons</taxon>
        <taxon>Gunneridae</taxon>
        <taxon>Pentapetalae</taxon>
        <taxon>rosids</taxon>
        <taxon>fabids</taxon>
        <taxon>Malpighiales</taxon>
        <taxon>Salicaceae</taxon>
        <taxon>Saliceae</taxon>
        <taxon>Populus</taxon>
    </lineage>
</organism>
<protein>
    <recommendedName>
        <fullName evidence="12">GATA-type domain-containing protein</fullName>
    </recommendedName>
</protein>
<keyword evidence="5" id="KW-0805">Transcription regulation</keyword>
<keyword evidence="3 10" id="KW-0863">Zinc-finger</keyword>
<feature type="compositionally biased region" description="Basic and acidic residues" evidence="11">
    <location>
        <begin position="48"/>
        <end position="67"/>
    </location>
</feature>
<dbReference type="PROSITE" id="PS00344">
    <property type="entry name" value="GATA_ZN_FINGER_1"/>
    <property type="match status" value="1"/>
</dbReference>
<dbReference type="PANTHER" id="PTHR47255:SF13">
    <property type="entry name" value="GATA-TYPE DOMAIN-CONTAINING PROTEIN"/>
    <property type="match status" value="1"/>
</dbReference>
<feature type="domain" description="GATA-type" evidence="12">
    <location>
        <begin position="182"/>
        <end position="218"/>
    </location>
</feature>
<keyword evidence="6" id="KW-0238">DNA-binding</keyword>
<evidence type="ECO:0000256" key="1">
    <source>
        <dbReference type="ARBA" id="ARBA00004123"/>
    </source>
</evidence>
<dbReference type="FunFam" id="3.30.50.10:FF:000055">
    <property type="entry name" value="GATA transcription factor 21"/>
    <property type="match status" value="1"/>
</dbReference>
<feature type="compositionally biased region" description="Polar residues" evidence="11">
    <location>
        <begin position="38"/>
        <end position="47"/>
    </location>
</feature>
<feature type="region of interest" description="Disordered" evidence="11">
    <location>
        <begin position="245"/>
        <end position="277"/>
    </location>
</feature>
<dbReference type="InterPro" id="IPR052138">
    <property type="entry name" value="GATA_ZnFinger_Domain"/>
</dbReference>
<evidence type="ECO:0000313" key="13">
    <source>
        <dbReference type="EMBL" id="KAG6770532.1"/>
    </source>
</evidence>
<name>A0A8X7ZMH0_POPTO</name>
<dbReference type="PROSITE" id="PS50114">
    <property type="entry name" value="GATA_ZN_FINGER_2"/>
    <property type="match status" value="1"/>
</dbReference>
<dbReference type="CDD" id="cd00202">
    <property type="entry name" value="ZnF_GATA"/>
    <property type="match status" value="1"/>
</dbReference>
<evidence type="ECO:0000259" key="12">
    <source>
        <dbReference type="PROSITE" id="PS50114"/>
    </source>
</evidence>
<feature type="compositionally biased region" description="Polar residues" evidence="11">
    <location>
        <begin position="260"/>
        <end position="277"/>
    </location>
</feature>
<keyword evidence="4" id="KW-0862">Zinc</keyword>
<keyword evidence="2" id="KW-0479">Metal-binding</keyword>
<evidence type="ECO:0000256" key="2">
    <source>
        <dbReference type="ARBA" id="ARBA00022723"/>
    </source>
</evidence>
<dbReference type="InterPro" id="IPR000679">
    <property type="entry name" value="Znf_GATA"/>
</dbReference>
<dbReference type="GO" id="GO:0000976">
    <property type="term" value="F:transcription cis-regulatory region binding"/>
    <property type="evidence" value="ECO:0007669"/>
    <property type="project" value="UniProtKB-ARBA"/>
</dbReference>
<dbReference type="OrthoDB" id="2162994at2759"/>
<evidence type="ECO:0000256" key="8">
    <source>
        <dbReference type="ARBA" id="ARBA00023242"/>
    </source>
</evidence>
<dbReference type="EMBL" id="JAAWWB010000012">
    <property type="protein sequence ID" value="KAG6770532.1"/>
    <property type="molecule type" value="Genomic_DNA"/>
</dbReference>
<feature type="region of interest" description="Disordered" evidence="11">
    <location>
        <begin position="38"/>
        <end position="67"/>
    </location>
</feature>
<proteinExistence type="inferred from homology"/>
<dbReference type="GO" id="GO:0006355">
    <property type="term" value="P:regulation of DNA-templated transcription"/>
    <property type="evidence" value="ECO:0007669"/>
    <property type="project" value="InterPro"/>
</dbReference>
<comment type="subcellular location">
    <subcellularLocation>
        <location evidence="1">Nucleus</location>
    </subcellularLocation>
</comment>
<evidence type="ECO:0000256" key="6">
    <source>
        <dbReference type="ARBA" id="ARBA00023125"/>
    </source>
</evidence>
<evidence type="ECO:0000256" key="11">
    <source>
        <dbReference type="SAM" id="MobiDB-lite"/>
    </source>
</evidence>
<reference evidence="13" key="1">
    <citation type="journal article" date="2020" name="bioRxiv">
        <title>Hybrid origin of Populus tomentosa Carr. identified through genome sequencing and phylogenomic analysis.</title>
        <authorList>
            <person name="An X."/>
            <person name="Gao K."/>
            <person name="Chen Z."/>
            <person name="Li J."/>
            <person name="Yang X."/>
            <person name="Yang X."/>
            <person name="Zhou J."/>
            <person name="Guo T."/>
            <person name="Zhao T."/>
            <person name="Huang S."/>
            <person name="Miao D."/>
            <person name="Khan W.U."/>
            <person name="Rao P."/>
            <person name="Ye M."/>
            <person name="Lei B."/>
            <person name="Liao W."/>
            <person name="Wang J."/>
            <person name="Ji L."/>
            <person name="Li Y."/>
            <person name="Guo B."/>
            <person name="Mustafa N.S."/>
            <person name="Li S."/>
            <person name="Yun Q."/>
            <person name="Keller S.R."/>
            <person name="Mao J."/>
            <person name="Zhang R."/>
            <person name="Strauss S.H."/>
        </authorList>
    </citation>
    <scope>NUCLEOTIDE SEQUENCE</scope>
    <source>
        <strain evidence="13">GM15</strain>
        <tissue evidence="13">Leaf</tissue>
    </source>
</reference>
<dbReference type="Pfam" id="PF00320">
    <property type="entry name" value="GATA"/>
    <property type="match status" value="1"/>
</dbReference>